<evidence type="ECO:0000259" key="1">
    <source>
        <dbReference type="Pfam" id="PF07463"/>
    </source>
</evidence>
<dbReference type="SUPFAM" id="SSF54060">
    <property type="entry name" value="His-Me finger endonucleases"/>
    <property type="match status" value="1"/>
</dbReference>
<protein>
    <submittedName>
        <fullName evidence="3">HNH endonuclease</fullName>
    </submittedName>
</protein>
<reference evidence="4" key="1">
    <citation type="journal article" date="2017" name="Proc. Natl. Acad. Sci. U.S.A.">
        <title>Simulation of Deepwater Horizon oil plume reveals substrate specialization within a complex community of hydrocarbon-degraders.</title>
        <authorList>
            <person name="Hu P."/>
            <person name="Dubinsky E.A."/>
            <person name="Probst A.J."/>
            <person name="Wang J."/>
            <person name="Sieber C.M.K."/>
            <person name="Tom L.M."/>
            <person name="Gardinali P."/>
            <person name="Banfield J.F."/>
            <person name="Atlas R.M."/>
            <person name="Andersen G.L."/>
        </authorList>
    </citation>
    <scope>NUCLEOTIDE SEQUENCE [LARGE SCALE GENOMIC DNA]</scope>
</reference>
<dbReference type="Pfam" id="PF07463">
    <property type="entry name" value="NUMOD4"/>
    <property type="match status" value="1"/>
</dbReference>
<feature type="domain" description="NUMOD4" evidence="1">
    <location>
        <begin position="8"/>
        <end position="56"/>
    </location>
</feature>
<evidence type="ECO:0000259" key="2">
    <source>
        <dbReference type="Pfam" id="PF13392"/>
    </source>
</evidence>
<evidence type="ECO:0000313" key="3">
    <source>
        <dbReference type="EMBL" id="OUS10127.1"/>
    </source>
</evidence>
<comment type="caution">
    <text evidence="3">The sequence shown here is derived from an EMBL/GenBank/DDBJ whole genome shotgun (WGS) entry which is preliminary data.</text>
</comment>
<keyword evidence="3" id="KW-0255">Endonuclease</keyword>
<dbReference type="Gene3D" id="3.90.75.20">
    <property type="match status" value="1"/>
</dbReference>
<dbReference type="RefSeq" id="WP_303687916.1">
    <property type="nucleotide sequence ID" value="NZ_CAJXYO010000048.1"/>
</dbReference>
<feature type="domain" description="HNH nuclease" evidence="2">
    <location>
        <begin position="68"/>
        <end position="110"/>
    </location>
</feature>
<dbReference type="InterPro" id="IPR044925">
    <property type="entry name" value="His-Me_finger_sf"/>
</dbReference>
<dbReference type="Pfam" id="PF13392">
    <property type="entry name" value="HNH_3"/>
    <property type="match status" value="1"/>
</dbReference>
<name>A0A1Z8AIH7_9FLAO</name>
<keyword evidence="3" id="KW-0540">Nuclease</keyword>
<organism evidence="3 4">
    <name type="scientific">Nonlabens dokdonensis</name>
    <dbReference type="NCBI Taxonomy" id="328515"/>
    <lineage>
        <taxon>Bacteria</taxon>
        <taxon>Pseudomonadati</taxon>
        <taxon>Bacteroidota</taxon>
        <taxon>Flavobacteriia</taxon>
        <taxon>Flavobacteriales</taxon>
        <taxon>Flavobacteriaceae</taxon>
        <taxon>Nonlabens</taxon>
    </lineage>
</organism>
<dbReference type="InterPro" id="IPR003615">
    <property type="entry name" value="HNH_nuc"/>
</dbReference>
<proteinExistence type="predicted"/>
<accession>A0A1Z8AIH7</accession>
<dbReference type="AlphaFoldDB" id="A0A1Z8AIH7"/>
<dbReference type="Proteomes" id="UP000196102">
    <property type="component" value="Unassembled WGS sequence"/>
</dbReference>
<dbReference type="InterPro" id="IPR010902">
    <property type="entry name" value="NUMOD4"/>
</dbReference>
<dbReference type="GO" id="GO:0004519">
    <property type="term" value="F:endonuclease activity"/>
    <property type="evidence" value="ECO:0007669"/>
    <property type="project" value="UniProtKB-KW"/>
</dbReference>
<dbReference type="EMBL" id="MAAX01000201">
    <property type="protein sequence ID" value="OUS10127.1"/>
    <property type="molecule type" value="Genomic_DNA"/>
</dbReference>
<dbReference type="GO" id="GO:0016788">
    <property type="term" value="F:hydrolase activity, acting on ester bonds"/>
    <property type="evidence" value="ECO:0007669"/>
    <property type="project" value="InterPro"/>
</dbReference>
<keyword evidence="3" id="KW-0378">Hydrolase</keyword>
<gene>
    <name evidence="3" type="ORF">A9Q93_13170</name>
</gene>
<evidence type="ECO:0000313" key="4">
    <source>
        <dbReference type="Proteomes" id="UP000196102"/>
    </source>
</evidence>
<sequence>MITSYRNEVWKIIEFDDKISDNEKFKISNYGRIINLKTDKEFLVKKYYINGYQNLPLKQKKNGKQTSRYVHKLVAEHFLEKNDGVCVIHLNYDKTDNRVENLKWATKREKELHQFNNPTWEAVVKKRGEKIGKLTKGKVKIIKRQLQNKNNRLSMIAKRFGVSDMQIHRIKTGENWSSVEI</sequence>